<keyword evidence="8" id="KW-0443">Lipid metabolism</keyword>
<reference evidence="16" key="1">
    <citation type="submission" date="2022-12" db="EMBL/GenBank/DDBJ databases">
        <authorList>
            <person name="Petersen C."/>
        </authorList>
    </citation>
    <scope>NUCLEOTIDE SEQUENCE</scope>
    <source>
        <strain evidence="16">IBT 29495</strain>
    </source>
</reference>
<comment type="caution">
    <text evidence="16">The sequence shown here is derived from an EMBL/GenBank/DDBJ whole genome shotgun (WGS) entry which is preliminary data.</text>
</comment>
<keyword evidence="12" id="KW-0413">Isomerase</keyword>
<sequence length="225" mass="25878">MPSPPSHPYYPLDANVVGYEPNQTPVLELLVSAGGACTILLSVTFALASYVKPTLRMADRIAILWFVLSGTLHCFFEGYFMVHHNHMASAQDLFGQLWKEYALADSRYMTSDTPHEDSPLIPTKVLWGPLCFVVAYLTAIRHSLRHPIQVIVCMSHLYGDTLYYATSLFDEYAHGRPYSRPEPYYFWLYYFFMNFIWIVIPAYYLYRSISTISAALKQAEKDKTK</sequence>
<feature type="transmembrane region" description="Helical" evidence="14">
    <location>
        <begin position="186"/>
        <end position="206"/>
    </location>
</feature>
<dbReference type="GO" id="GO:0005783">
    <property type="term" value="C:endoplasmic reticulum"/>
    <property type="evidence" value="ECO:0007669"/>
    <property type="project" value="TreeGrafter"/>
</dbReference>
<keyword evidence="17" id="KW-1185">Reference proteome</keyword>
<reference evidence="16" key="2">
    <citation type="journal article" date="2023" name="IMA Fungus">
        <title>Comparative genomic study of the Penicillium genus elucidates a diverse pangenome and 15 lateral gene transfer events.</title>
        <authorList>
            <person name="Petersen C."/>
            <person name="Sorensen T."/>
            <person name="Nielsen M.R."/>
            <person name="Sondergaard T.E."/>
            <person name="Sorensen J.L."/>
            <person name="Fitzpatrick D.A."/>
            <person name="Frisvad J.C."/>
            <person name="Nielsen K.L."/>
        </authorList>
    </citation>
    <scope>NUCLEOTIDE SEQUENCE</scope>
    <source>
        <strain evidence="16">IBT 29495</strain>
    </source>
</reference>
<evidence type="ECO:0000256" key="11">
    <source>
        <dbReference type="ARBA" id="ARBA00023221"/>
    </source>
</evidence>
<dbReference type="PANTHER" id="PTHR14207:SF0">
    <property type="entry name" value="3-BETA-HYDROXYSTEROID-DELTA(8),DELTA(7)-ISOMERASE"/>
    <property type="match status" value="1"/>
</dbReference>
<organism evidence="16 17">
    <name type="scientific">Penicillium fimorum</name>
    <dbReference type="NCBI Taxonomy" id="1882269"/>
    <lineage>
        <taxon>Eukaryota</taxon>
        <taxon>Fungi</taxon>
        <taxon>Dikarya</taxon>
        <taxon>Ascomycota</taxon>
        <taxon>Pezizomycotina</taxon>
        <taxon>Eurotiomycetes</taxon>
        <taxon>Eurotiomycetidae</taxon>
        <taxon>Eurotiales</taxon>
        <taxon>Aspergillaceae</taxon>
        <taxon>Penicillium</taxon>
    </lineage>
</organism>
<evidence type="ECO:0000256" key="2">
    <source>
        <dbReference type="ARBA" id="ARBA00008337"/>
    </source>
</evidence>
<keyword evidence="4 13" id="KW-0812">Transmembrane</keyword>
<evidence type="ECO:0000256" key="12">
    <source>
        <dbReference type="ARBA" id="ARBA00023235"/>
    </source>
</evidence>
<evidence type="ECO:0000256" key="1">
    <source>
        <dbReference type="ARBA" id="ARBA00004141"/>
    </source>
</evidence>
<dbReference type="InterPro" id="IPR007905">
    <property type="entry name" value="EBP"/>
</dbReference>
<keyword evidence="10" id="KW-1207">Sterol metabolism</keyword>
<dbReference type="GO" id="GO:0016126">
    <property type="term" value="P:sterol biosynthetic process"/>
    <property type="evidence" value="ECO:0007669"/>
    <property type="project" value="UniProtKB-KW"/>
</dbReference>
<keyword evidence="3" id="KW-0444">Lipid biosynthesis</keyword>
<dbReference type="InterPro" id="IPR033118">
    <property type="entry name" value="EXPERA"/>
</dbReference>
<feature type="transmembrane region" description="Helical" evidence="14">
    <location>
        <begin position="147"/>
        <end position="166"/>
    </location>
</feature>
<dbReference type="GO" id="GO:0004769">
    <property type="term" value="F:steroid Delta-isomerase activity"/>
    <property type="evidence" value="ECO:0007669"/>
    <property type="project" value="TreeGrafter"/>
</dbReference>
<dbReference type="GO" id="GO:0047750">
    <property type="term" value="F:cholestenol delta-isomerase activity"/>
    <property type="evidence" value="ECO:0007669"/>
    <property type="project" value="InterPro"/>
</dbReference>
<feature type="transmembrane region" description="Helical" evidence="14">
    <location>
        <begin position="121"/>
        <end position="140"/>
    </location>
</feature>
<dbReference type="OrthoDB" id="58557at2759"/>
<dbReference type="PROSITE" id="PS51751">
    <property type="entry name" value="EXPERA"/>
    <property type="match status" value="1"/>
</dbReference>
<dbReference type="Pfam" id="PF05241">
    <property type="entry name" value="EBP"/>
    <property type="match status" value="1"/>
</dbReference>
<keyword evidence="11" id="KW-0753">Steroid metabolism</keyword>
<dbReference type="EMBL" id="JAPWDS010000006">
    <property type="protein sequence ID" value="KAJ5493726.1"/>
    <property type="molecule type" value="Genomic_DNA"/>
</dbReference>
<dbReference type="Proteomes" id="UP001149954">
    <property type="component" value="Unassembled WGS sequence"/>
</dbReference>
<dbReference type="GO" id="GO:0016020">
    <property type="term" value="C:membrane"/>
    <property type="evidence" value="ECO:0007669"/>
    <property type="project" value="UniProtKB-SubCell"/>
</dbReference>
<evidence type="ECO:0000256" key="4">
    <source>
        <dbReference type="ARBA" id="ARBA00022692"/>
    </source>
</evidence>
<evidence type="ECO:0000256" key="10">
    <source>
        <dbReference type="ARBA" id="ARBA00023166"/>
    </source>
</evidence>
<name>A0A9W9XIP6_9EURO</name>
<keyword evidence="6 13" id="KW-1133">Transmembrane helix</keyword>
<dbReference type="GO" id="GO:0000247">
    <property type="term" value="F:C-8 sterol isomerase activity"/>
    <property type="evidence" value="ECO:0007669"/>
    <property type="project" value="TreeGrafter"/>
</dbReference>
<evidence type="ECO:0000256" key="7">
    <source>
        <dbReference type="ARBA" id="ARBA00023011"/>
    </source>
</evidence>
<gene>
    <name evidence="16" type="ORF">N7463_009813</name>
</gene>
<evidence type="ECO:0000313" key="17">
    <source>
        <dbReference type="Proteomes" id="UP001149954"/>
    </source>
</evidence>
<evidence type="ECO:0000256" key="14">
    <source>
        <dbReference type="SAM" id="Phobius"/>
    </source>
</evidence>
<proteinExistence type="inferred from homology"/>
<evidence type="ECO:0000256" key="5">
    <source>
        <dbReference type="ARBA" id="ARBA00022955"/>
    </source>
</evidence>
<evidence type="ECO:0000256" key="6">
    <source>
        <dbReference type="ARBA" id="ARBA00022989"/>
    </source>
</evidence>
<keyword evidence="9 13" id="KW-0472">Membrane</keyword>
<evidence type="ECO:0000259" key="15">
    <source>
        <dbReference type="PROSITE" id="PS51751"/>
    </source>
</evidence>
<evidence type="ECO:0000256" key="9">
    <source>
        <dbReference type="ARBA" id="ARBA00023136"/>
    </source>
</evidence>
<comment type="similarity">
    <text evidence="2">Belongs to the EBP family.</text>
</comment>
<evidence type="ECO:0000256" key="3">
    <source>
        <dbReference type="ARBA" id="ARBA00022516"/>
    </source>
</evidence>
<dbReference type="AlphaFoldDB" id="A0A9W9XIP6"/>
<comment type="subcellular location">
    <subcellularLocation>
        <location evidence="1">Membrane</location>
        <topology evidence="1">Multi-pass membrane protein</topology>
    </subcellularLocation>
</comment>
<protein>
    <recommendedName>
        <fullName evidence="15">EXPERA domain-containing protein</fullName>
    </recommendedName>
</protein>
<feature type="transmembrane region" description="Helical" evidence="14">
    <location>
        <begin position="29"/>
        <end position="51"/>
    </location>
</feature>
<keyword evidence="5" id="KW-0752">Steroid biosynthesis</keyword>
<feature type="domain" description="EXPERA" evidence="15">
    <location>
        <begin position="58"/>
        <end position="205"/>
    </location>
</feature>
<dbReference type="PANTHER" id="PTHR14207">
    <property type="entry name" value="STEROL ISOMERASE"/>
    <property type="match status" value="1"/>
</dbReference>
<evidence type="ECO:0000256" key="13">
    <source>
        <dbReference type="PROSITE-ProRule" id="PRU01087"/>
    </source>
</evidence>
<accession>A0A9W9XIP6</accession>
<evidence type="ECO:0000256" key="8">
    <source>
        <dbReference type="ARBA" id="ARBA00023098"/>
    </source>
</evidence>
<feature type="transmembrane region" description="Helical" evidence="14">
    <location>
        <begin position="63"/>
        <end position="82"/>
    </location>
</feature>
<evidence type="ECO:0000313" key="16">
    <source>
        <dbReference type="EMBL" id="KAJ5493726.1"/>
    </source>
</evidence>
<keyword evidence="7" id="KW-0756">Sterol biosynthesis</keyword>